<dbReference type="RefSeq" id="XP_020077405.1">
    <property type="nucleotide sequence ID" value="XM_020223429.1"/>
</dbReference>
<evidence type="ECO:0000256" key="1">
    <source>
        <dbReference type="SAM" id="MobiDB-lite"/>
    </source>
</evidence>
<reference evidence="3" key="1">
    <citation type="submission" date="2016-05" db="EMBL/GenBank/DDBJ databases">
        <title>Comparative genomics of biotechnologically important yeasts.</title>
        <authorList>
            <consortium name="DOE Joint Genome Institute"/>
            <person name="Riley R."/>
            <person name="Haridas S."/>
            <person name="Wolfe K.H."/>
            <person name="Lopes M.R."/>
            <person name="Hittinger C.T."/>
            <person name="Goker M."/>
            <person name="Salamov A."/>
            <person name="Wisecaver J."/>
            <person name="Long T.M."/>
            <person name="Aerts A.L."/>
            <person name="Barry K."/>
            <person name="Choi C."/>
            <person name="Clum A."/>
            <person name="Coughlan A.Y."/>
            <person name="Deshpande S."/>
            <person name="Douglass A.P."/>
            <person name="Hanson S.J."/>
            <person name="Klenk H.-P."/>
            <person name="Labutti K."/>
            <person name="Lapidus A."/>
            <person name="Lindquist E."/>
            <person name="Lipzen A."/>
            <person name="Meier-Kolthoff J.P."/>
            <person name="Ohm R.A."/>
            <person name="Otillar R.P."/>
            <person name="Pangilinan J."/>
            <person name="Peng Y."/>
            <person name="Rokas A."/>
            <person name="Rosa C.A."/>
            <person name="Scheuner C."/>
            <person name="Sibirny A.A."/>
            <person name="Slot J.C."/>
            <person name="Stielow J.B."/>
            <person name="Sun H."/>
            <person name="Kurtzman C.P."/>
            <person name="Blackwell M."/>
            <person name="Grigoriev I.V."/>
            <person name="Jeffries T.W."/>
        </authorList>
    </citation>
    <scope>NUCLEOTIDE SEQUENCE [LARGE SCALE GENOMIC DNA]</scope>
    <source>
        <strain evidence="3">NRRL Y-1933</strain>
    </source>
</reference>
<dbReference type="EMBL" id="KV454539">
    <property type="protein sequence ID" value="ODV68338.1"/>
    <property type="molecule type" value="Genomic_DNA"/>
</dbReference>
<protein>
    <submittedName>
        <fullName evidence="2">Uncharacterized protein</fullName>
    </submittedName>
</protein>
<dbReference type="Proteomes" id="UP000095085">
    <property type="component" value="Unassembled WGS sequence"/>
</dbReference>
<evidence type="ECO:0000313" key="3">
    <source>
        <dbReference type="Proteomes" id="UP000095085"/>
    </source>
</evidence>
<sequence>MPDLFDNLYNKISTSFNGGRSTHHYSNASRVNTGRFYSYHENSTNNKYWLPINKDMQKAADHIQDTKTVKPRMGSVSSMNSESDSEDRSRMGSVSSEMLTK</sequence>
<gene>
    <name evidence="2" type="ORF">HYPBUDRAFT_4457</name>
</gene>
<proteinExistence type="predicted"/>
<dbReference type="OrthoDB" id="4090363at2759"/>
<feature type="region of interest" description="Disordered" evidence="1">
    <location>
        <begin position="69"/>
        <end position="101"/>
    </location>
</feature>
<keyword evidence="3" id="KW-1185">Reference proteome</keyword>
<dbReference type="AlphaFoldDB" id="A0A1E4RM35"/>
<organism evidence="2 3">
    <name type="scientific">Hyphopichia burtonii NRRL Y-1933</name>
    <dbReference type="NCBI Taxonomy" id="984485"/>
    <lineage>
        <taxon>Eukaryota</taxon>
        <taxon>Fungi</taxon>
        <taxon>Dikarya</taxon>
        <taxon>Ascomycota</taxon>
        <taxon>Saccharomycotina</taxon>
        <taxon>Pichiomycetes</taxon>
        <taxon>Debaryomycetaceae</taxon>
        <taxon>Hyphopichia</taxon>
    </lineage>
</organism>
<accession>A0A1E4RM35</accession>
<dbReference type="GeneID" id="30997978"/>
<name>A0A1E4RM35_9ASCO</name>
<evidence type="ECO:0000313" key="2">
    <source>
        <dbReference type="EMBL" id="ODV68338.1"/>
    </source>
</evidence>